<proteinExistence type="predicted"/>
<evidence type="ECO:0000313" key="4">
    <source>
        <dbReference type="Proteomes" id="UP000284842"/>
    </source>
</evidence>
<dbReference type="STRING" id="181874.A0A409W530"/>
<evidence type="ECO:0000256" key="1">
    <source>
        <dbReference type="SAM" id="MobiDB-lite"/>
    </source>
</evidence>
<accession>A0A409W530</accession>
<dbReference type="InParanoid" id="A0A409W530"/>
<keyword evidence="2" id="KW-0732">Signal</keyword>
<sequence>MRNVTFFSLLSILVVVLARVADIAVARKADFRLSGPVKPRTPTASSTYANLPNSERLRRGLPVTRPKRLFDPSRVQAREPTPSNVPTEYLGYIRVVRASDDVDLGYIPTSYENEPPSSFTWFGIGQNSRLLVSFKPSASEPFNLEIKSPGATYPYLGLIGYSMPHPSDPNPSTQNLGRLSQSEMTNVGAPPTDVMHGLWPYTLSTETAVWSYNSATKEITATWVSEFYEQYPITFTHFFDLGVHLNGLAFVTNTLAYDKLLNSYNVPHSNQQLVRFYFEEA</sequence>
<organism evidence="3 4">
    <name type="scientific">Panaeolus cyanescens</name>
    <dbReference type="NCBI Taxonomy" id="181874"/>
    <lineage>
        <taxon>Eukaryota</taxon>
        <taxon>Fungi</taxon>
        <taxon>Dikarya</taxon>
        <taxon>Basidiomycota</taxon>
        <taxon>Agaricomycotina</taxon>
        <taxon>Agaricomycetes</taxon>
        <taxon>Agaricomycetidae</taxon>
        <taxon>Agaricales</taxon>
        <taxon>Agaricineae</taxon>
        <taxon>Galeropsidaceae</taxon>
        <taxon>Panaeolus</taxon>
    </lineage>
</organism>
<comment type="caution">
    <text evidence="3">The sequence shown here is derived from an EMBL/GenBank/DDBJ whole genome shotgun (WGS) entry which is preliminary data.</text>
</comment>
<feature type="signal peptide" evidence="2">
    <location>
        <begin position="1"/>
        <end position="18"/>
    </location>
</feature>
<name>A0A409W530_9AGAR</name>
<feature type="compositionally biased region" description="Polar residues" evidence="1">
    <location>
        <begin position="42"/>
        <end position="53"/>
    </location>
</feature>
<reference evidence="3 4" key="1">
    <citation type="journal article" date="2018" name="Evol. Lett.">
        <title>Horizontal gene cluster transfer increased hallucinogenic mushroom diversity.</title>
        <authorList>
            <person name="Reynolds H.T."/>
            <person name="Vijayakumar V."/>
            <person name="Gluck-Thaler E."/>
            <person name="Korotkin H.B."/>
            <person name="Matheny P.B."/>
            <person name="Slot J.C."/>
        </authorList>
    </citation>
    <scope>NUCLEOTIDE SEQUENCE [LARGE SCALE GENOMIC DNA]</scope>
    <source>
        <strain evidence="3 4">2629</strain>
    </source>
</reference>
<evidence type="ECO:0000256" key="2">
    <source>
        <dbReference type="SAM" id="SignalP"/>
    </source>
</evidence>
<evidence type="ECO:0000313" key="3">
    <source>
        <dbReference type="EMBL" id="PPQ73578.1"/>
    </source>
</evidence>
<feature type="region of interest" description="Disordered" evidence="1">
    <location>
        <begin position="37"/>
        <end position="57"/>
    </location>
</feature>
<dbReference type="Proteomes" id="UP000284842">
    <property type="component" value="Unassembled WGS sequence"/>
</dbReference>
<gene>
    <name evidence="3" type="ORF">CVT24_007464</name>
</gene>
<dbReference type="EMBL" id="NHTK01005809">
    <property type="protein sequence ID" value="PPQ73578.1"/>
    <property type="molecule type" value="Genomic_DNA"/>
</dbReference>
<protein>
    <submittedName>
        <fullName evidence="3">Uncharacterized protein</fullName>
    </submittedName>
</protein>
<dbReference type="OrthoDB" id="4584900at2759"/>
<dbReference type="AlphaFoldDB" id="A0A409W530"/>
<feature type="chain" id="PRO_5019159621" evidence="2">
    <location>
        <begin position="19"/>
        <end position="281"/>
    </location>
</feature>
<keyword evidence="4" id="KW-1185">Reference proteome</keyword>